<comment type="caution">
    <text evidence="3">The sequence shown here is derived from an EMBL/GenBank/DDBJ whole genome shotgun (WGS) entry which is preliminary data.</text>
</comment>
<dbReference type="PANTHER" id="PTHR23308">
    <property type="entry name" value="NUCLEAR INHIBITOR OF PROTEIN PHOSPHATASE-1"/>
    <property type="match status" value="1"/>
</dbReference>
<keyword evidence="1" id="KW-1133">Transmembrane helix</keyword>
<keyword evidence="1" id="KW-0472">Membrane</keyword>
<protein>
    <submittedName>
        <fullName evidence="3">FHA domain-containing protein</fullName>
    </submittedName>
</protein>
<dbReference type="SUPFAM" id="SSF48452">
    <property type="entry name" value="TPR-like"/>
    <property type="match status" value="1"/>
</dbReference>
<dbReference type="SMART" id="SM00240">
    <property type="entry name" value="FHA"/>
    <property type="match status" value="2"/>
</dbReference>
<dbReference type="OrthoDB" id="5488182at2"/>
<dbReference type="InterPro" id="IPR000253">
    <property type="entry name" value="FHA_dom"/>
</dbReference>
<gene>
    <name evidence="3" type="ORF">FRC98_03005</name>
</gene>
<evidence type="ECO:0000313" key="4">
    <source>
        <dbReference type="Proteomes" id="UP000321412"/>
    </source>
</evidence>
<organism evidence="3 4">
    <name type="scientific">Lujinxingia vulgaris</name>
    <dbReference type="NCBI Taxonomy" id="2600176"/>
    <lineage>
        <taxon>Bacteria</taxon>
        <taxon>Deltaproteobacteria</taxon>
        <taxon>Bradymonadales</taxon>
        <taxon>Lujinxingiaceae</taxon>
        <taxon>Lujinxingia</taxon>
    </lineage>
</organism>
<feature type="domain" description="FHA" evidence="2">
    <location>
        <begin position="38"/>
        <end position="87"/>
    </location>
</feature>
<keyword evidence="4" id="KW-1185">Reference proteome</keyword>
<dbReference type="Gene3D" id="1.25.40.10">
    <property type="entry name" value="Tetratricopeptide repeat domain"/>
    <property type="match status" value="1"/>
</dbReference>
<dbReference type="Gene3D" id="2.60.200.20">
    <property type="match status" value="2"/>
</dbReference>
<dbReference type="EMBL" id="VOSM01000001">
    <property type="protein sequence ID" value="TXD39380.1"/>
    <property type="molecule type" value="Genomic_DNA"/>
</dbReference>
<dbReference type="Pfam" id="PF00498">
    <property type="entry name" value="FHA"/>
    <property type="match status" value="2"/>
</dbReference>
<evidence type="ECO:0000313" key="3">
    <source>
        <dbReference type="EMBL" id="TXD39380.1"/>
    </source>
</evidence>
<dbReference type="SUPFAM" id="SSF49879">
    <property type="entry name" value="SMAD/FHA domain"/>
    <property type="match status" value="2"/>
</dbReference>
<sequence length="453" mass="49017">MRRSARPPSSSANIMFTITIEDQNNQVADTFSFDHGSYVVGRLDTCDIVLPTGSVSREHARIFVQDGRCYIEDLGSANGVVVDGQKVVQQRDLGTASQIRIGDYYLYLEFKRSARMQNQNVLSTLFIDSGSEHHKLVRINDAFAGEEFSLSEVENTIGRTDENFILLSDASISRRHAIIARHGDLYSVVDCGSSNGTRLNGKAVQSQQALSPGDRVEFGNLEFVFVEGNASVNPADFAGSGSSSAMTTYAGLAVLVLLGLALGGAAVFALVGSGENEGQAQAQAPPSLEEQVAEHVADGRTQLELGNWDGAIAAANEALALAPQSAEARALRDQVDVERQAAEKLAQGELLSEQGRHEEAREMLLQLPEGSIAEQRAQTTLAHLNRTIAYNLRSEASRLFKSRRDADPKAAHALLVEALEVLPDDPESRALLDEVEAHMREKRIAFDAYAPAP</sequence>
<evidence type="ECO:0000256" key="1">
    <source>
        <dbReference type="SAM" id="Phobius"/>
    </source>
</evidence>
<dbReference type="InterPro" id="IPR011990">
    <property type="entry name" value="TPR-like_helical_dom_sf"/>
</dbReference>
<name>A0A5C6XKA7_9DELT</name>
<dbReference type="PROSITE" id="PS50006">
    <property type="entry name" value="FHA_DOMAIN"/>
    <property type="match status" value="2"/>
</dbReference>
<feature type="transmembrane region" description="Helical" evidence="1">
    <location>
        <begin position="249"/>
        <end position="271"/>
    </location>
</feature>
<dbReference type="InterPro" id="IPR050923">
    <property type="entry name" value="Cell_Proc_Reg/RNA_Proc"/>
</dbReference>
<proteinExistence type="predicted"/>
<dbReference type="InterPro" id="IPR008984">
    <property type="entry name" value="SMAD_FHA_dom_sf"/>
</dbReference>
<reference evidence="3 4" key="1">
    <citation type="submission" date="2019-08" db="EMBL/GenBank/DDBJ databases">
        <title>Bradymonadales sp. TMQ4.</title>
        <authorList>
            <person name="Liang Q."/>
        </authorList>
    </citation>
    <scope>NUCLEOTIDE SEQUENCE [LARGE SCALE GENOMIC DNA]</scope>
    <source>
        <strain evidence="3 4">TMQ4</strain>
    </source>
</reference>
<feature type="domain" description="FHA" evidence="2">
    <location>
        <begin position="155"/>
        <end position="204"/>
    </location>
</feature>
<keyword evidence="1" id="KW-0812">Transmembrane</keyword>
<accession>A0A5C6XKA7</accession>
<evidence type="ECO:0000259" key="2">
    <source>
        <dbReference type="PROSITE" id="PS50006"/>
    </source>
</evidence>
<dbReference type="CDD" id="cd00060">
    <property type="entry name" value="FHA"/>
    <property type="match status" value="2"/>
</dbReference>
<dbReference type="AlphaFoldDB" id="A0A5C6XKA7"/>
<dbReference type="Proteomes" id="UP000321412">
    <property type="component" value="Unassembled WGS sequence"/>
</dbReference>